<dbReference type="SUPFAM" id="SSF53098">
    <property type="entry name" value="Ribonuclease H-like"/>
    <property type="match status" value="1"/>
</dbReference>
<dbReference type="Gene3D" id="2.30.30.850">
    <property type="match status" value="1"/>
</dbReference>
<gene>
    <name evidence="2" type="ORF">ALC57_12178</name>
</gene>
<dbReference type="EMBL" id="KQ980534">
    <property type="protein sequence ID" value="KYN15593.1"/>
    <property type="molecule type" value="Genomic_DNA"/>
</dbReference>
<evidence type="ECO:0000259" key="1">
    <source>
        <dbReference type="PROSITE" id="PS50994"/>
    </source>
</evidence>
<dbReference type="Pfam" id="PF00665">
    <property type="entry name" value="rve"/>
    <property type="match status" value="1"/>
</dbReference>
<proteinExistence type="predicted"/>
<dbReference type="PROSITE" id="PS50994">
    <property type="entry name" value="INTEGRASE"/>
    <property type="match status" value="1"/>
</dbReference>
<dbReference type="Gene3D" id="3.30.420.10">
    <property type="entry name" value="Ribonuclease H-like superfamily/Ribonuclease H"/>
    <property type="match status" value="1"/>
</dbReference>
<dbReference type="InterPro" id="IPR012337">
    <property type="entry name" value="RNaseH-like_sf"/>
</dbReference>
<feature type="domain" description="Integrase catalytic" evidence="1">
    <location>
        <begin position="1"/>
        <end position="149"/>
    </location>
</feature>
<keyword evidence="3" id="KW-1185">Reference proteome</keyword>
<dbReference type="InterPro" id="IPR036397">
    <property type="entry name" value="RNaseH_sf"/>
</dbReference>
<dbReference type="AlphaFoldDB" id="A0A151J1A3"/>
<dbReference type="PANTHER" id="PTHR37984:SF5">
    <property type="entry name" value="PROTEIN NYNRIN-LIKE"/>
    <property type="match status" value="1"/>
</dbReference>
<organism evidence="2 3">
    <name type="scientific">Trachymyrmex cornetzi</name>
    <dbReference type="NCBI Taxonomy" id="471704"/>
    <lineage>
        <taxon>Eukaryota</taxon>
        <taxon>Metazoa</taxon>
        <taxon>Ecdysozoa</taxon>
        <taxon>Arthropoda</taxon>
        <taxon>Hexapoda</taxon>
        <taxon>Insecta</taxon>
        <taxon>Pterygota</taxon>
        <taxon>Neoptera</taxon>
        <taxon>Endopterygota</taxon>
        <taxon>Hymenoptera</taxon>
        <taxon>Apocrita</taxon>
        <taxon>Aculeata</taxon>
        <taxon>Formicoidea</taxon>
        <taxon>Formicidae</taxon>
        <taxon>Myrmicinae</taxon>
        <taxon>Trachymyrmex</taxon>
    </lineage>
</organism>
<dbReference type="Proteomes" id="UP000078492">
    <property type="component" value="Unassembled WGS sequence"/>
</dbReference>
<dbReference type="GO" id="GO:0015074">
    <property type="term" value="P:DNA integration"/>
    <property type="evidence" value="ECO:0007669"/>
    <property type="project" value="InterPro"/>
</dbReference>
<sequence>VDHFGPVDKRCVSKKYVFLAIDAFTKFVKLYPTKTTNAKKVINCLTRYFADYSRSKIIISDRGSCFTSKEFTDFINDMNVKHIKVATGSPQANGQVERVNRVLAPALAKMVDNSDKSWHKVLLDIEFAINNTVHKSTGETPSRLLFGIVQRGANIDKLKEYLENNVNKANRDTDVIRETAQTRILKSQNYNKTYFDKSRKKPHEYKIGDQVMVKNFDSTIGASKKLIPRYKGPYEIIKKLRNDRYIVADIQEFQKTQKPYQGVWEPANMRPWRT</sequence>
<dbReference type="GO" id="GO:0003676">
    <property type="term" value="F:nucleic acid binding"/>
    <property type="evidence" value="ECO:0007669"/>
    <property type="project" value="InterPro"/>
</dbReference>
<dbReference type="STRING" id="471704.A0A151J1A3"/>
<reference evidence="2 3" key="1">
    <citation type="submission" date="2015-09" db="EMBL/GenBank/DDBJ databases">
        <title>Trachymyrmex cornetzi WGS genome.</title>
        <authorList>
            <person name="Nygaard S."/>
            <person name="Hu H."/>
            <person name="Boomsma J."/>
            <person name="Zhang G."/>
        </authorList>
    </citation>
    <scope>NUCLEOTIDE SEQUENCE [LARGE SCALE GENOMIC DNA]</scope>
    <source>
        <strain evidence="2">Tcor2-1</strain>
        <tissue evidence="2">Whole body</tissue>
    </source>
</reference>
<dbReference type="InterPro" id="IPR001584">
    <property type="entry name" value="Integrase_cat-core"/>
</dbReference>
<feature type="non-terminal residue" evidence="2">
    <location>
        <position position="1"/>
    </location>
</feature>
<dbReference type="InterPro" id="IPR050951">
    <property type="entry name" value="Retrovirus_Pol_polyprotein"/>
</dbReference>
<evidence type="ECO:0000313" key="3">
    <source>
        <dbReference type="Proteomes" id="UP000078492"/>
    </source>
</evidence>
<dbReference type="PANTHER" id="PTHR37984">
    <property type="entry name" value="PROTEIN CBG26694"/>
    <property type="match status" value="1"/>
</dbReference>
<accession>A0A151J1A3</accession>
<protein>
    <submittedName>
        <fullName evidence="2">Pro-Pol polyprotein</fullName>
    </submittedName>
</protein>
<name>A0A151J1A3_9HYME</name>
<evidence type="ECO:0000313" key="2">
    <source>
        <dbReference type="EMBL" id="KYN15593.1"/>
    </source>
</evidence>